<feature type="region of interest" description="Disordered" evidence="2">
    <location>
        <begin position="417"/>
        <end position="502"/>
    </location>
</feature>
<evidence type="ECO:0000256" key="1">
    <source>
        <dbReference type="SAM" id="Coils"/>
    </source>
</evidence>
<accession>A0A9P0D1T1</accession>
<keyword evidence="4" id="KW-1185">Reference proteome</keyword>
<evidence type="ECO:0000256" key="2">
    <source>
        <dbReference type="SAM" id="MobiDB-lite"/>
    </source>
</evidence>
<dbReference type="AlphaFoldDB" id="A0A9P0D1T1"/>
<reference evidence="3" key="1">
    <citation type="submission" date="2022-01" db="EMBL/GenBank/DDBJ databases">
        <authorList>
            <person name="King R."/>
        </authorList>
    </citation>
    <scope>NUCLEOTIDE SEQUENCE</scope>
</reference>
<dbReference type="EMBL" id="OV651816">
    <property type="protein sequence ID" value="CAH1110293.1"/>
    <property type="molecule type" value="Genomic_DNA"/>
</dbReference>
<evidence type="ECO:0000313" key="4">
    <source>
        <dbReference type="Proteomes" id="UP001153636"/>
    </source>
</evidence>
<gene>
    <name evidence="3" type="ORF">PSYICH_LOCUS10612</name>
</gene>
<evidence type="ECO:0000313" key="3">
    <source>
        <dbReference type="EMBL" id="CAH1110293.1"/>
    </source>
</evidence>
<feature type="coiled-coil region" evidence="1">
    <location>
        <begin position="46"/>
        <end position="102"/>
    </location>
</feature>
<feature type="compositionally biased region" description="Basic and acidic residues" evidence="2">
    <location>
        <begin position="476"/>
        <end position="493"/>
    </location>
</feature>
<protein>
    <submittedName>
        <fullName evidence="3">Uncharacterized protein</fullName>
    </submittedName>
</protein>
<sequence>MDLRDGKKVGAGEDIEIVEEVIVGKAQREESIEKEDTIMSMFAMMMSRFEEKEEKAREDMEKIMHKFEEKEEKAREDMEKIMHKFEEKEEKYKKDREELGIKMDMLVVEVGKVSNKVEDIGKRLDDTKTELRQEIESIKVETDRKLEQNKKDIREEVISRIDEIETVQDDKIKKFVGIEVNGKLVEVQEMVDLNNKRVDEIVKGIEDRVQVIKDIGDRSIGCVQVGKMENRFDGNIFKIHPKVFVKIVKNKIRNLKSIDDIKEYIREAIDKDVVVWFSSREREFRTYEDFEKSFLECYWGEVVQSNVRENLYFGKFDDKKNMKYSQYALQLFNIAQYLDPPMREEEIIRYIARHFKFEITETIILQNIKDMNMLNKYLSRIEQGLGNNLWERNWYSGRVERRGIEYNELVENQNRFTPGQGYYNRNYRNRGDYRNEMGRSTNYQERGDRDRTSGSQWRNNPREKNVRMNSIQVTGVEERNRGQNDLQDQRGEEYFLGNGEQN</sequence>
<dbReference type="Proteomes" id="UP001153636">
    <property type="component" value="Chromosome 4"/>
</dbReference>
<name>A0A9P0D1T1_9CUCU</name>
<proteinExistence type="predicted"/>
<keyword evidence="1" id="KW-0175">Coiled coil</keyword>
<dbReference type="OrthoDB" id="6779360at2759"/>
<organism evidence="3 4">
    <name type="scientific">Psylliodes chrysocephalus</name>
    <dbReference type="NCBI Taxonomy" id="3402493"/>
    <lineage>
        <taxon>Eukaryota</taxon>
        <taxon>Metazoa</taxon>
        <taxon>Ecdysozoa</taxon>
        <taxon>Arthropoda</taxon>
        <taxon>Hexapoda</taxon>
        <taxon>Insecta</taxon>
        <taxon>Pterygota</taxon>
        <taxon>Neoptera</taxon>
        <taxon>Endopterygota</taxon>
        <taxon>Coleoptera</taxon>
        <taxon>Polyphaga</taxon>
        <taxon>Cucujiformia</taxon>
        <taxon>Chrysomeloidea</taxon>
        <taxon>Chrysomelidae</taxon>
        <taxon>Galerucinae</taxon>
        <taxon>Alticini</taxon>
        <taxon>Psylliodes</taxon>
    </lineage>
</organism>